<dbReference type="PANTHER" id="PTHR40027:SF1">
    <property type="entry name" value="CELL DIVISION PROTEIN DIVIC"/>
    <property type="match status" value="1"/>
</dbReference>
<comment type="caution">
    <text evidence="3">The sequence shown here is derived from an EMBL/GenBank/DDBJ whole genome shotgun (WGS) entry which is preliminary data.</text>
</comment>
<dbReference type="InterPro" id="IPR007060">
    <property type="entry name" value="FtsL/DivIC"/>
</dbReference>
<dbReference type="Proteomes" id="UP000433181">
    <property type="component" value="Unassembled WGS sequence"/>
</dbReference>
<evidence type="ECO:0000313" key="3">
    <source>
        <dbReference type="EMBL" id="MSU08939.1"/>
    </source>
</evidence>
<keyword evidence="4" id="KW-1185">Reference proteome</keyword>
<dbReference type="Pfam" id="PF04977">
    <property type="entry name" value="DivIC"/>
    <property type="match status" value="1"/>
</dbReference>
<dbReference type="GO" id="GO:0051301">
    <property type="term" value="P:cell division"/>
    <property type="evidence" value="ECO:0007669"/>
    <property type="project" value="InterPro"/>
</dbReference>
<name>A0A6I2UGV8_9FIRM</name>
<sequence>MPPVECADFAVWDTLSGETLGVEDKARKKEKAGAGRGFNWFAILLAAIVAYGGWILADQQMTMGALDDDMAAARERLQAARTENQQLKDENTRLQDDGYIEKLAREELGMTRKGEMPYIYADNK</sequence>
<dbReference type="InterPro" id="IPR039076">
    <property type="entry name" value="DivIC"/>
</dbReference>
<feature type="transmembrane region" description="Helical" evidence="2">
    <location>
        <begin position="37"/>
        <end position="57"/>
    </location>
</feature>
<reference evidence="3 4" key="1">
    <citation type="submission" date="2019-08" db="EMBL/GenBank/DDBJ databases">
        <title>In-depth cultivation of the pig gut microbiome towards novel bacterial diversity and tailored functional studies.</title>
        <authorList>
            <person name="Wylensek D."/>
            <person name="Hitch T.C.A."/>
            <person name="Clavel T."/>
        </authorList>
    </citation>
    <scope>NUCLEOTIDE SEQUENCE [LARGE SCALE GENOMIC DNA]</scope>
    <source>
        <strain evidence="3 4">WCA-693-APC-5D-A</strain>
    </source>
</reference>
<keyword evidence="2" id="KW-1133">Transmembrane helix</keyword>
<evidence type="ECO:0000256" key="2">
    <source>
        <dbReference type="SAM" id="Phobius"/>
    </source>
</evidence>
<feature type="coiled-coil region" evidence="1">
    <location>
        <begin position="63"/>
        <end position="97"/>
    </location>
</feature>
<keyword evidence="2" id="KW-0472">Membrane</keyword>
<accession>A0A6I2UGV8</accession>
<protein>
    <submittedName>
        <fullName evidence="3">Septum formation initiator family protein</fullName>
    </submittedName>
</protein>
<dbReference type="PANTHER" id="PTHR40027">
    <property type="entry name" value="CELL DIVISION PROTEIN DIVIC"/>
    <property type="match status" value="1"/>
</dbReference>
<organism evidence="3 4">
    <name type="scientific">Anaerovibrio slackiae</name>
    <dbReference type="NCBI Taxonomy" id="2652309"/>
    <lineage>
        <taxon>Bacteria</taxon>
        <taxon>Bacillati</taxon>
        <taxon>Bacillota</taxon>
        <taxon>Negativicutes</taxon>
        <taxon>Selenomonadales</taxon>
        <taxon>Selenomonadaceae</taxon>
        <taxon>Anaerovibrio</taxon>
    </lineage>
</organism>
<evidence type="ECO:0000256" key="1">
    <source>
        <dbReference type="SAM" id="Coils"/>
    </source>
</evidence>
<dbReference type="AlphaFoldDB" id="A0A6I2UGV8"/>
<gene>
    <name evidence="3" type="ORF">FYJ84_08075</name>
</gene>
<proteinExistence type="predicted"/>
<evidence type="ECO:0000313" key="4">
    <source>
        <dbReference type="Proteomes" id="UP000433181"/>
    </source>
</evidence>
<dbReference type="EMBL" id="VUNR01000014">
    <property type="protein sequence ID" value="MSU08939.1"/>
    <property type="molecule type" value="Genomic_DNA"/>
</dbReference>
<keyword evidence="1" id="KW-0175">Coiled coil</keyword>
<keyword evidence="2" id="KW-0812">Transmembrane</keyword>